<dbReference type="Pfam" id="PF06477">
    <property type="entry name" value="DUF1091"/>
    <property type="match status" value="1"/>
</dbReference>
<evidence type="ECO:0000313" key="2">
    <source>
        <dbReference type="Proteomes" id="UP000037069"/>
    </source>
</evidence>
<sequence length="227" mass="26154">MLLSMSGSISSEYIDNNFLKSTSINSSKGKVHQYTSFEMLTKTLLILCILILFKYSLTIPSRNYNFVVENFTCESFLKNIIKLKCEMFNIARNQYVFSLEIVFFKIIEKDLFLHYFVEAKPPARNKTIKFIDFKVNFCDGVQSDITMISESIIKLRKISNIPFGCPLKANFPYNVNNFTFTDQSLPRYLPFIDFVQGIYIYDSNVKIGIIKTVGSLVPKSKILANKV</sequence>
<dbReference type="PANTHER" id="PTHR20898">
    <property type="entry name" value="DAEDALUS ON 3-RELATED-RELATED"/>
    <property type="match status" value="1"/>
</dbReference>
<evidence type="ECO:0000313" key="1">
    <source>
        <dbReference type="EMBL" id="KNC34930.1"/>
    </source>
</evidence>
<accession>A0A0L0CRE1</accession>
<gene>
    <name evidence="1" type="ORF">FF38_11082</name>
</gene>
<organism evidence="1 2">
    <name type="scientific">Lucilia cuprina</name>
    <name type="common">Green bottle fly</name>
    <name type="synonym">Australian sheep blowfly</name>
    <dbReference type="NCBI Taxonomy" id="7375"/>
    <lineage>
        <taxon>Eukaryota</taxon>
        <taxon>Metazoa</taxon>
        <taxon>Ecdysozoa</taxon>
        <taxon>Arthropoda</taxon>
        <taxon>Hexapoda</taxon>
        <taxon>Insecta</taxon>
        <taxon>Pterygota</taxon>
        <taxon>Neoptera</taxon>
        <taxon>Endopterygota</taxon>
        <taxon>Diptera</taxon>
        <taxon>Brachycera</taxon>
        <taxon>Muscomorpha</taxon>
        <taxon>Oestroidea</taxon>
        <taxon>Calliphoridae</taxon>
        <taxon>Luciliinae</taxon>
        <taxon>Lucilia</taxon>
    </lineage>
</organism>
<comment type="caution">
    <text evidence="1">The sequence shown here is derived from an EMBL/GenBank/DDBJ whole genome shotgun (WGS) entry which is preliminary data.</text>
</comment>
<reference evidence="1 2" key="1">
    <citation type="journal article" date="2015" name="Nat. Commun.">
        <title>Lucilia cuprina genome unlocks parasitic fly biology to underpin future interventions.</title>
        <authorList>
            <person name="Anstead C.A."/>
            <person name="Korhonen P.K."/>
            <person name="Young N.D."/>
            <person name="Hall R.S."/>
            <person name="Jex A.R."/>
            <person name="Murali S.C."/>
            <person name="Hughes D.S."/>
            <person name="Lee S.F."/>
            <person name="Perry T."/>
            <person name="Stroehlein A.J."/>
            <person name="Ansell B.R."/>
            <person name="Breugelmans B."/>
            <person name="Hofmann A."/>
            <person name="Qu J."/>
            <person name="Dugan S."/>
            <person name="Lee S.L."/>
            <person name="Chao H."/>
            <person name="Dinh H."/>
            <person name="Han Y."/>
            <person name="Doddapaneni H.V."/>
            <person name="Worley K.C."/>
            <person name="Muzny D.M."/>
            <person name="Ioannidis P."/>
            <person name="Waterhouse R.M."/>
            <person name="Zdobnov E.M."/>
            <person name="James P.J."/>
            <person name="Bagnall N.H."/>
            <person name="Kotze A.C."/>
            <person name="Gibbs R.A."/>
            <person name="Richards S."/>
            <person name="Batterham P."/>
            <person name="Gasser R.B."/>
        </authorList>
    </citation>
    <scope>NUCLEOTIDE SEQUENCE [LARGE SCALE GENOMIC DNA]</scope>
    <source>
        <strain evidence="1 2">LS</strain>
        <tissue evidence="1">Full body</tissue>
    </source>
</reference>
<evidence type="ECO:0008006" key="3">
    <source>
        <dbReference type="Google" id="ProtNLM"/>
    </source>
</evidence>
<dbReference type="EMBL" id="JRES01000007">
    <property type="protein sequence ID" value="KNC34930.1"/>
    <property type="molecule type" value="Genomic_DNA"/>
</dbReference>
<dbReference type="AlphaFoldDB" id="A0A0L0CRE1"/>
<proteinExistence type="predicted"/>
<protein>
    <recommendedName>
        <fullName evidence="3">MD-2-related lipid-recognition domain-containing protein</fullName>
    </recommendedName>
</protein>
<name>A0A0L0CRE1_LUCCU</name>
<keyword evidence="2" id="KW-1185">Reference proteome</keyword>
<dbReference type="PANTHER" id="PTHR20898:SF0">
    <property type="entry name" value="DAEDALUS ON 3-RELATED"/>
    <property type="match status" value="1"/>
</dbReference>
<dbReference type="InterPro" id="IPR010512">
    <property type="entry name" value="DUF1091"/>
</dbReference>
<dbReference type="Proteomes" id="UP000037069">
    <property type="component" value="Unassembled WGS sequence"/>
</dbReference>
<dbReference type="OrthoDB" id="8061759at2759"/>